<evidence type="ECO:0000313" key="4">
    <source>
        <dbReference type="EMBL" id="KAK9153338.1"/>
    </source>
</evidence>
<feature type="region of interest" description="Disordered" evidence="1">
    <location>
        <begin position="404"/>
        <end position="464"/>
    </location>
</feature>
<dbReference type="AlphaFoldDB" id="A0AAP0PQW1"/>
<feature type="compositionally biased region" description="Low complexity" evidence="1">
    <location>
        <begin position="431"/>
        <end position="448"/>
    </location>
</feature>
<reference evidence="4 5" key="1">
    <citation type="submission" date="2024-01" db="EMBL/GenBank/DDBJ databases">
        <title>Genome assemblies of Stephania.</title>
        <authorList>
            <person name="Yang L."/>
        </authorList>
    </citation>
    <scope>NUCLEOTIDE SEQUENCE [LARGE SCALE GENOMIC DNA]</scope>
    <source>
        <strain evidence="4">QJT</strain>
        <tissue evidence="4">Leaf</tissue>
    </source>
</reference>
<protein>
    <submittedName>
        <fullName evidence="4">Uncharacterized protein</fullName>
    </submittedName>
</protein>
<evidence type="ECO:0000259" key="2">
    <source>
        <dbReference type="Pfam" id="PF06075"/>
    </source>
</evidence>
<comment type="caution">
    <text evidence="4">The sequence shown here is derived from an EMBL/GenBank/DDBJ whole genome shotgun (WGS) entry which is preliminary data.</text>
</comment>
<evidence type="ECO:0000313" key="5">
    <source>
        <dbReference type="Proteomes" id="UP001417504"/>
    </source>
</evidence>
<sequence length="558" mass="61734">MATLTPGVLSKLLENAKNRNVKVTGEHRTALLQVIGIVPAVSGGDDEDPLTSRGFYLKVSDSRHSSYVSVSEEESDLIFSDKIKLGQFIHVERLDSAKPVPVLRGVKPVPRRRACVGSPRDLDSVDALLDAKKVEKKGLVEKRRLSLDSSVRRGWDTIPGSKNGVVKSRSKDSASVLSDIRLSARSNSSLQNELTSNAKLKSKKSNEFLKKTVSKSLKGDTKLSKDNNIPSHLIKMPLTFRNCSEQNIRWDILPRSICDPGKDAVNCRDAAFSAAVDALQEASAAESVMRCVSMFAEVCGSAQHVSPGMLLENFFDLHQSMQQVASAVDALILTRFPEVKTSPGINSQLPLPELHQIFVDKNDNATSWVQAALETGLSKISVFSKQGKNGNQLGLHRHYVVIETSSEPTEPRAKDHSSKKKSSTKNHRSMLDLSLKSSSSTKRQSGHSGVQRTTKEKEEWRKGKGLKEVGQVAERLLLVSRGWFLKYLEDSLKNGFGLKGREGDYEVASLLGQLKRVNQWLEDATGYKFEVDETVERLKKKLYAFLLEHVDSTITANR</sequence>
<dbReference type="Proteomes" id="UP001417504">
    <property type="component" value="Unassembled WGS sequence"/>
</dbReference>
<dbReference type="InterPro" id="IPR010341">
    <property type="entry name" value="DUF936_pln"/>
</dbReference>
<evidence type="ECO:0000256" key="1">
    <source>
        <dbReference type="SAM" id="MobiDB-lite"/>
    </source>
</evidence>
<dbReference type="Pfam" id="PF21647">
    <property type="entry name" value="DUF6857"/>
    <property type="match status" value="1"/>
</dbReference>
<dbReference type="Pfam" id="PF06075">
    <property type="entry name" value="DUF936"/>
    <property type="match status" value="1"/>
</dbReference>
<feature type="compositionally biased region" description="Basic and acidic residues" evidence="1">
    <location>
        <begin position="453"/>
        <end position="464"/>
    </location>
</feature>
<gene>
    <name evidence="4" type="ORF">Sjap_000818</name>
</gene>
<feature type="domain" description="DUF6857" evidence="3">
    <location>
        <begin position="241"/>
        <end position="556"/>
    </location>
</feature>
<organism evidence="4 5">
    <name type="scientific">Stephania japonica</name>
    <dbReference type="NCBI Taxonomy" id="461633"/>
    <lineage>
        <taxon>Eukaryota</taxon>
        <taxon>Viridiplantae</taxon>
        <taxon>Streptophyta</taxon>
        <taxon>Embryophyta</taxon>
        <taxon>Tracheophyta</taxon>
        <taxon>Spermatophyta</taxon>
        <taxon>Magnoliopsida</taxon>
        <taxon>Ranunculales</taxon>
        <taxon>Menispermaceae</taxon>
        <taxon>Menispermoideae</taxon>
        <taxon>Cissampelideae</taxon>
        <taxon>Stephania</taxon>
    </lineage>
</organism>
<dbReference type="PANTHER" id="PTHR31928:SF7">
    <property type="entry name" value="FACTOR 1-DELTA, PUTATIVE (DUF936)-RELATED"/>
    <property type="match status" value="1"/>
</dbReference>
<evidence type="ECO:0000259" key="3">
    <source>
        <dbReference type="Pfam" id="PF21647"/>
    </source>
</evidence>
<feature type="domain" description="DUF936" evidence="2">
    <location>
        <begin position="4"/>
        <end position="122"/>
    </location>
</feature>
<proteinExistence type="predicted"/>
<dbReference type="EMBL" id="JBBNAE010000001">
    <property type="protein sequence ID" value="KAK9153338.1"/>
    <property type="molecule type" value="Genomic_DNA"/>
</dbReference>
<dbReference type="InterPro" id="IPR049172">
    <property type="entry name" value="DUF6857_pln"/>
</dbReference>
<accession>A0AAP0PQW1</accession>
<keyword evidence="5" id="KW-1185">Reference proteome</keyword>
<dbReference type="PANTHER" id="PTHR31928">
    <property type="entry name" value="EXPRESSED PROTEIN"/>
    <property type="match status" value="1"/>
</dbReference>
<name>A0AAP0PQW1_9MAGN</name>
<feature type="compositionally biased region" description="Basic residues" evidence="1">
    <location>
        <begin position="417"/>
        <end position="428"/>
    </location>
</feature>
<dbReference type="InterPro" id="IPR048297">
    <property type="entry name" value="DUF936_dom_pln"/>
</dbReference>